<proteinExistence type="predicted"/>
<gene>
    <name evidence="1" type="ORF">M404DRAFT_510488</name>
</gene>
<accession>A0A0C3NC81</accession>
<dbReference type="Proteomes" id="UP000054217">
    <property type="component" value="Unassembled WGS sequence"/>
</dbReference>
<evidence type="ECO:0000313" key="2">
    <source>
        <dbReference type="Proteomes" id="UP000054217"/>
    </source>
</evidence>
<organism evidence="1 2">
    <name type="scientific">Pisolithus tinctorius Marx 270</name>
    <dbReference type="NCBI Taxonomy" id="870435"/>
    <lineage>
        <taxon>Eukaryota</taxon>
        <taxon>Fungi</taxon>
        <taxon>Dikarya</taxon>
        <taxon>Basidiomycota</taxon>
        <taxon>Agaricomycotina</taxon>
        <taxon>Agaricomycetes</taxon>
        <taxon>Agaricomycetidae</taxon>
        <taxon>Boletales</taxon>
        <taxon>Sclerodermatineae</taxon>
        <taxon>Pisolithaceae</taxon>
        <taxon>Pisolithus</taxon>
    </lineage>
</organism>
<dbReference type="EMBL" id="KN832170">
    <property type="protein sequence ID" value="KIN93425.1"/>
    <property type="molecule type" value="Genomic_DNA"/>
</dbReference>
<dbReference type="HOGENOM" id="CLU_1897052_0_0_1"/>
<protein>
    <submittedName>
        <fullName evidence="1">Uncharacterized protein</fullName>
    </submittedName>
</protein>
<reference evidence="1 2" key="1">
    <citation type="submission" date="2014-04" db="EMBL/GenBank/DDBJ databases">
        <authorList>
            <consortium name="DOE Joint Genome Institute"/>
            <person name="Kuo A."/>
            <person name="Kohler A."/>
            <person name="Costa M.D."/>
            <person name="Nagy L.G."/>
            <person name="Floudas D."/>
            <person name="Copeland A."/>
            <person name="Barry K.W."/>
            <person name="Cichocki N."/>
            <person name="Veneault-Fourrey C."/>
            <person name="LaButti K."/>
            <person name="Lindquist E.A."/>
            <person name="Lipzen A."/>
            <person name="Lundell T."/>
            <person name="Morin E."/>
            <person name="Murat C."/>
            <person name="Sun H."/>
            <person name="Tunlid A."/>
            <person name="Henrissat B."/>
            <person name="Grigoriev I.V."/>
            <person name="Hibbett D.S."/>
            <person name="Martin F."/>
            <person name="Nordberg H.P."/>
            <person name="Cantor M.N."/>
            <person name="Hua S.X."/>
        </authorList>
    </citation>
    <scope>NUCLEOTIDE SEQUENCE [LARGE SCALE GENOMIC DNA]</scope>
    <source>
        <strain evidence="1 2">Marx 270</strain>
    </source>
</reference>
<evidence type="ECO:0000313" key="1">
    <source>
        <dbReference type="EMBL" id="KIN93425.1"/>
    </source>
</evidence>
<sequence length="134" mass="15302">MKTVGDSGRFRRGRLCRKLWPQLKNMIRSPSDMMSRQNALCSQSTSSQMQLSGAGCLVVYTYKWPHTLLFAGDHPRARRSTLYHALSGCGRHHLGSELMVAVWDKNPGENRVIGKLSNVSWQFAEANRRLREIR</sequence>
<name>A0A0C3NC81_PISTI</name>
<keyword evidence="2" id="KW-1185">Reference proteome</keyword>
<dbReference type="InParanoid" id="A0A0C3NC81"/>
<dbReference type="AlphaFoldDB" id="A0A0C3NC81"/>
<reference evidence="2" key="2">
    <citation type="submission" date="2015-01" db="EMBL/GenBank/DDBJ databases">
        <title>Evolutionary Origins and Diversification of the Mycorrhizal Mutualists.</title>
        <authorList>
            <consortium name="DOE Joint Genome Institute"/>
            <consortium name="Mycorrhizal Genomics Consortium"/>
            <person name="Kohler A."/>
            <person name="Kuo A."/>
            <person name="Nagy L.G."/>
            <person name="Floudas D."/>
            <person name="Copeland A."/>
            <person name="Barry K.W."/>
            <person name="Cichocki N."/>
            <person name="Veneault-Fourrey C."/>
            <person name="LaButti K."/>
            <person name="Lindquist E.A."/>
            <person name="Lipzen A."/>
            <person name="Lundell T."/>
            <person name="Morin E."/>
            <person name="Murat C."/>
            <person name="Riley R."/>
            <person name="Ohm R."/>
            <person name="Sun H."/>
            <person name="Tunlid A."/>
            <person name="Henrissat B."/>
            <person name="Grigoriev I.V."/>
            <person name="Hibbett D.S."/>
            <person name="Martin F."/>
        </authorList>
    </citation>
    <scope>NUCLEOTIDE SEQUENCE [LARGE SCALE GENOMIC DNA]</scope>
    <source>
        <strain evidence="2">Marx 270</strain>
    </source>
</reference>
<dbReference type="STRING" id="870435.A0A0C3NC81"/>